<comment type="caution">
    <text evidence="9">Lacks conserved residue(s) required for the propagation of feature annotation.</text>
</comment>
<dbReference type="NCBIfam" id="TIGR00969">
    <property type="entry name" value="3a0106s02"/>
    <property type="match status" value="1"/>
</dbReference>
<evidence type="ECO:0000256" key="5">
    <source>
        <dbReference type="ARBA" id="ARBA00022989"/>
    </source>
</evidence>
<evidence type="ECO:0000256" key="1">
    <source>
        <dbReference type="ARBA" id="ARBA00004141"/>
    </source>
</evidence>
<dbReference type="PANTHER" id="PTHR30406:SF8">
    <property type="entry name" value="SULFATE TRANSPORT SYSTEM PERMEASE PROTEIN CYST"/>
    <property type="match status" value="1"/>
</dbReference>
<feature type="domain" description="ABC transmembrane type-1" evidence="11">
    <location>
        <begin position="86"/>
        <end position="282"/>
    </location>
</feature>
<dbReference type="Gene3D" id="1.10.3720.10">
    <property type="entry name" value="MetI-like"/>
    <property type="match status" value="1"/>
</dbReference>
<protein>
    <recommendedName>
        <fullName evidence="9">Sulfate transport system permease protein CysT</fullName>
    </recommendedName>
</protein>
<feature type="transmembrane region" description="Helical" evidence="9">
    <location>
        <begin position="37"/>
        <end position="70"/>
    </location>
</feature>
<comment type="function">
    <text evidence="8">Part of the ABC transporter complex CysAWTP (TC 3.A.1.6.1) involved in sulfate/thiosulfate import. Probably responsible for the translocation of the substrate across the membrane.</text>
</comment>
<name>A0ABP8YTW2_9ACTN</name>
<keyword evidence="6 9" id="KW-0764">Sulfate transport</keyword>
<feature type="transmembrane region" description="Helical" evidence="9">
    <location>
        <begin position="124"/>
        <end position="145"/>
    </location>
</feature>
<evidence type="ECO:0000256" key="2">
    <source>
        <dbReference type="ARBA" id="ARBA00011779"/>
    </source>
</evidence>
<comment type="subcellular location">
    <subcellularLocation>
        <location evidence="1">Membrane</location>
        <topology evidence="1">Multi-pass membrane protein</topology>
    </subcellularLocation>
</comment>
<feature type="region of interest" description="Disordered" evidence="10">
    <location>
        <begin position="1"/>
        <end position="34"/>
    </location>
</feature>
<evidence type="ECO:0000256" key="3">
    <source>
        <dbReference type="ARBA" id="ARBA00022448"/>
    </source>
</evidence>
<dbReference type="InterPro" id="IPR005667">
    <property type="entry name" value="Sulph_transpt2"/>
</dbReference>
<keyword evidence="3 9" id="KW-0813">Transport</keyword>
<dbReference type="Pfam" id="PF00528">
    <property type="entry name" value="BPD_transp_1"/>
    <property type="match status" value="1"/>
</dbReference>
<comment type="function">
    <text evidence="9">Part of the ABC transporter complex (TC 3.A.1.6.1) involved in sulfate/thiosulfate import.</text>
</comment>
<dbReference type="NCBIfam" id="TIGR02139">
    <property type="entry name" value="permease_CysT"/>
    <property type="match status" value="1"/>
</dbReference>
<evidence type="ECO:0000256" key="6">
    <source>
        <dbReference type="ARBA" id="ARBA00023032"/>
    </source>
</evidence>
<accession>A0ABP8YTW2</accession>
<dbReference type="InterPro" id="IPR011865">
    <property type="entry name" value="CysT_permease"/>
</dbReference>
<evidence type="ECO:0000256" key="10">
    <source>
        <dbReference type="SAM" id="MobiDB-lite"/>
    </source>
</evidence>
<organism evidence="12 13">
    <name type="scientific">Nocardioides endophyticus</name>
    <dbReference type="NCBI Taxonomy" id="1353775"/>
    <lineage>
        <taxon>Bacteria</taxon>
        <taxon>Bacillati</taxon>
        <taxon>Actinomycetota</taxon>
        <taxon>Actinomycetes</taxon>
        <taxon>Propionibacteriales</taxon>
        <taxon>Nocardioidaceae</taxon>
        <taxon>Nocardioides</taxon>
    </lineage>
</organism>
<keyword evidence="5 9" id="KW-1133">Transmembrane helix</keyword>
<feature type="transmembrane region" description="Helical" evidence="9">
    <location>
        <begin position="157"/>
        <end position="175"/>
    </location>
</feature>
<evidence type="ECO:0000313" key="13">
    <source>
        <dbReference type="Proteomes" id="UP001499882"/>
    </source>
</evidence>
<keyword evidence="7 9" id="KW-0472">Membrane</keyword>
<evidence type="ECO:0000256" key="7">
    <source>
        <dbReference type="ARBA" id="ARBA00023136"/>
    </source>
</evidence>
<feature type="transmembrane region" description="Helical" evidence="9">
    <location>
        <begin position="261"/>
        <end position="285"/>
    </location>
</feature>
<dbReference type="InterPro" id="IPR035906">
    <property type="entry name" value="MetI-like_sf"/>
</dbReference>
<evidence type="ECO:0000256" key="9">
    <source>
        <dbReference type="RuleBase" id="RU366001"/>
    </source>
</evidence>
<evidence type="ECO:0000313" key="12">
    <source>
        <dbReference type="EMBL" id="GAA4739529.1"/>
    </source>
</evidence>
<evidence type="ECO:0000259" key="11">
    <source>
        <dbReference type="PROSITE" id="PS50928"/>
    </source>
</evidence>
<keyword evidence="4 9" id="KW-0812">Transmembrane</keyword>
<sequence length="293" mass="30992">MSGALSGATIDVGRPAPSEGGRPRRTRRTTPRSTLTPAAGLGLGIAMLWFSLLVLVPLSAIIATAAAGGWQNYLDVLQNPQTWNALKLTVSQSLLVTLINVVMGTVIAWVLVRDRFPGKTILNVIIDIPFALPTVVAGLVLLALYGPNSPIGVHWAYTERAVTLALAFVTLPFVVRTVQPVLEEIDSDVEEAAASLGAGRLTIFRRIILPSLLPAITAGAALSFARAISEYGSLVLLSGNRPNETEVVSVRVLSFIENGSYASAAAVASVMLAVALLVIVLLDIVQRRVSRRG</sequence>
<comment type="caution">
    <text evidence="12">The sequence shown here is derived from an EMBL/GenBank/DDBJ whole genome shotgun (WGS) entry which is preliminary data.</text>
</comment>
<feature type="transmembrane region" description="Helical" evidence="9">
    <location>
        <begin position="90"/>
        <end position="112"/>
    </location>
</feature>
<dbReference type="PANTHER" id="PTHR30406">
    <property type="entry name" value="SULFATE TRANSPORT SYSTEM PERMEASE PROTEIN"/>
    <property type="match status" value="1"/>
</dbReference>
<proteinExistence type="inferred from homology"/>
<dbReference type="PROSITE" id="PS50928">
    <property type="entry name" value="ABC_TM1"/>
    <property type="match status" value="1"/>
</dbReference>
<keyword evidence="13" id="KW-1185">Reference proteome</keyword>
<gene>
    <name evidence="12" type="primary">cysT</name>
    <name evidence="12" type="ORF">GCM10023350_24940</name>
</gene>
<dbReference type="Proteomes" id="UP001499882">
    <property type="component" value="Unassembled WGS sequence"/>
</dbReference>
<evidence type="ECO:0000256" key="8">
    <source>
        <dbReference type="ARBA" id="ARBA00025323"/>
    </source>
</evidence>
<dbReference type="InterPro" id="IPR000515">
    <property type="entry name" value="MetI-like"/>
</dbReference>
<evidence type="ECO:0000256" key="4">
    <source>
        <dbReference type="ARBA" id="ARBA00022692"/>
    </source>
</evidence>
<comment type="subunit">
    <text evidence="2">The complex is composed of two ATP-binding proteins (CysA), two transmembrane proteins (CysT and CysW) and a solute-binding protein (CysP).</text>
</comment>
<dbReference type="EMBL" id="BAABKN010000014">
    <property type="protein sequence ID" value="GAA4739529.1"/>
    <property type="molecule type" value="Genomic_DNA"/>
</dbReference>
<dbReference type="RefSeq" id="WP_345527099.1">
    <property type="nucleotide sequence ID" value="NZ_BAABKN010000014.1"/>
</dbReference>
<dbReference type="SUPFAM" id="SSF161098">
    <property type="entry name" value="MetI-like"/>
    <property type="match status" value="1"/>
</dbReference>
<comment type="similarity">
    <text evidence="9">Belongs to the binding-protein-dependent transport system permease family. CysTW subfamily.</text>
</comment>
<feature type="transmembrane region" description="Helical" evidence="9">
    <location>
        <begin position="207"/>
        <end position="228"/>
    </location>
</feature>
<dbReference type="CDD" id="cd06261">
    <property type="entry name" value="TM_PBP2"/>
    <property type="match status" value="1"/>
</dbReference>
<reference evidence="13" key="1">
    <citation type="journal article" date="2019" name="Int. J. Syst. Evol. Microbiol.">
        <title>The Global Catalogue of Microorganisms (GCM) 10K type strain sequencing project: providing services to taxonomists for standard genome sequencing and annotation.</title>
        <authorList>
            <consortium name="The Broad Institute Genomics Platform"/>
            <consortium name="The Broad Institute Genome Sequencing Center for Infectious Disease"/>
            <person name="Wu L."/>
            <person name="Ma J."/>
        </authorList>
    </citation>
    <scope>NUCLEOTIDE SEQUENCE [LARGE SCALE GENOMIC DNA]</scope>
    <source>
        <strain evidence="13">JCM 18532</strain>
    </source>
</reference>